<comment type="subcellular location">
    <subcellularLocation>
        <location evidence="1">Membrane</location>
        <topology evidence="1">Multi-pass membrane protein</topology>
    </subcellularLocation>
</comment>
<dbReference type="InterPro" id="IPR039859">
    <property type="entry name" value="PFA4/ZDH16/20/ERF2-like"/>
</dbReference>
<keyword evidence="4 11" id="KW-1133">Transmembrane helix</keyword>
<dbReference type="PROSITE" id="PS50216">
    <property type="entry name" value="DHHC"/>
    <property type="match status" value="1"/>
</dbReference>
<comment type="domain">
    <text evidence="11">The DHHC domain is required for palmitoyltransferase activity.</text>
</comment>
<accession>A0A0C2YLG9</accession>
<feature type="region of interest" description="Disordered" evidence="12">
    <location>
        <begin position="169"/>
        <end position="291"/>
    </location>
</feature>
<dbReference type="GO" id="GO:0005783">
    <property type="term" value="C:endoplasmic reticulum"/>
    <property type="evidence" value="ECO:0007669"/>
    <property type="project" value="TreeGrafter"/>
</dbReference>
<dbReference type="GO" id="GO:0019706">
    <property type="term" value="F:protein-cysteine S-palmitoyltransferase activity"/>
    <property type="evidence" value="ECO:0007669"/>
    <property type="project" value="UniProtKB-EC"/>
</dbReference>
<evidence type="ECO:0000256" key="4">
    <source>
        <dbReference type="ARBA" id="ARBA00022989"/>
    </source>
</evidence>
<dbReference type="Proteomes" id="UP000053424">
    <property type="component" value="Unassembled WGS sequence"/>
</dbReference>
<evidence type="ECO:0000256" key="1">
    <source>
        <dbReference type="ARBA" id="ARBA00004141"/>
    </source>
</evidence>
<proteinExistence type="inferred from homology"/>
<dbReference type="GO" id="GO:0016020">
    <property type="term" value="C:membrane"/>
    <property type="evidence" value="ECO:0007669"/>
    <property type="project" value="UniProtKB-SubCell"/>
</dbReference>
<dbReference type="GO" id="GO:0006612">
    <property type="term" value="P:protein targeting to membrane"/>
    <property type="evidence" value="ECO:0007669"/>
    <property type="project" value="TreeGrafter"/>
</dbReference>
<evidence type="ECO:0000256" key="3">
    <source>
        <dbReference type="ARBA" id="ARBA00022692"/>
    </source>
</evidence>
<dbReference type="AlphaFoldDB" id="A0A0C2YLG9"/>
<keyword evidence="8 11" id="KW-0012">Acyltransferase</keyword>
<dbReference type="EMBL" id="KN831779">
    <property type="protein sequence ID" value="KIM41877.1"/>
    <property type="molecule type" value="Genomic_DNA"/>
</dbReference>
<evidence type="ECO:0000256" key="2">
    <source>
        <dbReference type="ARBA" id="ARBA00022679"/>
    </source>
</evidence>
<dbReference type="HOGENOM" id="CLU_023534_0_0_1"/>
<dbReference type="STRING" id="686832.A0A0C2YLG9"/>
<keyword evidence="15" id="KW-1185">Reference proteome</keyword>
<feature type="domain" description="Palmitoyltransferase DHHC" evidence="13">
    <location>
        <begin position="320"/>
        <end position="423"/>
    </location>
</feature>
<name>A0A0C2YLG9_HEBCY</name>
<feature type="compositionally biased region" description="Polar residues" evidence="12">
    <location>
        <begin position="169"/>
        <end position="181"/>
    </location>
</feature>
<dbReference type="Pfam" id="PF01529">
    <property type="entry name" value="DHHC"/>
    <property type="match status" value="1"/>
</dbReference>
<protein>
    <recommendedName>
        <fullName evidence="11">Palmitoyltransferase</fullName>
        <ecNumber evidence="11">2.3.1.225</ecNumber>
    </recommendedName>
</protein>
<dbReference type="GO" id="GO:0005794">
    <property type="term" value="C:Golgi apparatus"/>
    <property type="evidence" value="ECO:0007669"/>
    <property type="project" value="TreeGrafter"/>
</dbReference>
<evidence type="ECO:0000256" key="8">
    <source>
        <dbReference type="ARBA" id="ARBA00023315"/>
    </source>
</evidence>
<evidence type="ECO:0000256" key="7">
    <source>
        <dbReference type="ARBA" id="ARBA00023288"/>
    </source>
</evidence>
<evidence type="ECO:0000313" key="15">
    <source>
        <dbReference type="Proteomes" id="UP000053424"/>
    </source>
</evidence>
<sequence length="453" mass="49932">MAAATPQPSQRVAKKSRDRTCFGVIEEAADTARKKQLDRTKPQPWIVRKLMIAVTLGLMGYAAYVYIQFLCLPMIRGQSNSQGSRGRGIALLVVFSVIYLWMVWAYAKVVLTSPGYARDHVSKVERPLLPASVPMRESWNSIPISHSTEAVDYVPHDVELGYRTSSPFRRISLSPTTSRSHATVPITRKDTGLAGPSYEDLLRRDGASTSEVQGTNQGASDAIPVPKPAFMGDSKGGPGAPASTSPAPTSSTTAMSHQQQHPSFNMTNSKLKLKKPKPISPSVTPVSTKREQKWMERERVLQSLNITRRPPTTAVLQPVHRYCNTDEILKPYRAHHCRVCGTCVLKYDHHCPWIGQCVGARNHKFFVNFCLVAAVFSGYTFATILAYTVAGRSVDNVNPQEVVVIALCVYTFFSSFVAVPISVLTHVGDFPPKYDPQGTVNSGECSNQEHERA</sequence>
<dbReference type="OrthoDB" id="1436450at2759"/>
<dbReference type="PANTHER" id="PTHR22883:SF23">
    <property type="entry name" value="PALMITOYLTRANSFERASE ZDHHC6"/>
    <property type="match status" value="1"/>
</dbReference>
<reference evidence="15" key="2">
    <citation type="submission" date="2015-01" db="EMBL/GenBank/DDBJ databases">
        <title>Evolutionary Origins and Diversification of the Mycorrhizal Mutualists.</title>
        <authorList>
            <consortium name="DOE Joint Genome Institute"/>
            <consortium name="Mycorrhizal Genomics Consortium"/>
            <person name="Kohler A."/>
            <person name="Kuo A."/>
            <person name="Nagy L.G."/>
            <person name="Floudas D."/>
            <person name="Copeland A."/>
            <person name="Barry K.W."/>
            <person name="Cichocki N."/>
            <person name="Veneault-Fourrey C."/>
            <person name="LaButti K."/>
            <person name="Lindquist E.A."/>
            <person name="Lipzen A."/>
            <person name="Lundell T."/>
            <person name="Morin E."/>
            <person name="Murat C."/>
            <person name="Riley R."/>
            <person name="Ohm R."/>
            <person name="Sun H."/>
            <person name="Tunlid A."/>
            <person name="Henrissat B."/>
            <person name="Grigoriev I.V."/>
            <person name="Hibbett D.S."/>
            <person name="Martin F."/>
        </authorList>
    </citation>
    <scope>NUCLEOTIDE SEQUENCE [LARGE SCALE GENOMIC DNA]</scope>
    <source>
        <strain evidence="15">h7</strain>
    </source>
</reference>
<feature type="transmembrane region" description="Helical" evidence="11">
    <location>
        <begin position="45"/>
        <end position="67"/>
    </location>
</feature>
<evidence type="ECO:0000256" key="12">
    <source>
        <dbReference type="SAM" id="MobiDB-lite"/>
    </source>
</evidence>
<evidence type="ECO:0000256" key="5">
    <source>
        <dbReference type="ARBA" id="ARBA00023136"/>
    </source>
</evidence>
<comment type="catalytic activity">
    <reaction evidence="10 11">
        <text>L-cysteinyl-[protein] + hexadecanoyl-CoA = S-hexadecanoyl-L-cysteinyl-[protein] + CoA</text>
        <dbReference type="Rhea" id="RHEA:36683"/>
        <dbReference type="Rhea" id="RHEA-COMP:10131"/>
        <dbReference type="Rhea" id="RHEA-COMP:11032"/>
        <dbReference type="ChEBI" id="CHEBI:29950"/>
        <dbReference type="ChEBI" id="CHEBI:57287"/>
        <dbReference type="ChEBI" id="CHEBI:57379"/>
        <dbReference type="ChEBI" id="CHEBI:74151"/>
        <dbReference type="EC" id="2.3.1.225"/>
    </reaction>
</comment>
<feature type="compositionally biased region" description="Low complexity" evidence="12">
    <location>
        <begin position="240"/>
        <end position="254"/>
    </location>
</feature>
<evidence type="ECO:0000313" key="14">
    <source>
        <dbReference type="EMBL" id="KIM41877.1"/>
    </source>
</evidence>
<feature type="compositionally biased region" description="Polar residues" evidence="12">
    <location>
        <begin position="207"/>
        <end position="219"/>
    </location>
</feature>
<feature type="transmembrane region" description="Helical" evidence="11">
    <location>
        <begin position="365"/>
        <end position="390"/>
    </location>
</feature>
<keyword evidence="3 11" id="KW-0812">Transmembrane</keyword>
<evidence type="ECO:0000256" key="11">
    <source>
        <dbReference type="RuleBase" id="RU079119"/>
    </source>
</evidence>
<evidence type="ECO:0000256" key="10">
    <source>
        <dbReference type="ARBA" id="ARBA00048048"/>
    </source>
</evidence>
<evidence type="ECO:0000256" key="9">
    <source>
        <dbReference type="ARBA" id="ARBA00038298"/>
    </source>
</evidence>
<comment type="similarity">
    <text evidence="9">Belongs to the DHHC palmitoyltransferase family. PFA5 subfamily.</text>
</comment>
<keyword evidence="5 11" id="KW-0472">Membrane</keyword>
<feature type="transmembrane region" description="Helical" evidence="11">
    <location>
        <begin position="88"/>
        <end position="107"/>
    </location>
</feature>
<dbReference type="PANTHER" id="PTHR22883">
    <property type="entry name" value="ZINC FINGER DHHC DOMAIN CONTAINING PROTEIN"/>
    <property type="match status" value="1"/>
</dbReference>
<keyword evidence="7" id="KW-0449">Lipoprotein</keyword>
<evidence type="ECO:0000259" key="13">
    <source>
        <dbReference type="Pfam" id="PF01529"/>
    </source>
</evidence>
<feature type="compositionally biased region" description="Polar residues" evidence="12">
    <location>
        <begin position="255"/>
        <end position="269"/>
    </location>
</feature>
<feature type="transmembrane region" description="Helical" evidence="11">
    <location>
        <begin position="402"/>
        <end position="424"/>
    </location>
</feature>
<evidence type="ECO:0000256" key="6">
    <source>
        <dbReference type="ARBA" id="ARBA00023139"/>
    </source>
</evidence>
<gene>
    <name evidence="14" type="ORF">M413DRAFT_27435</name>
</gene>
<keyword evidence="2 11" id="KW-0808">Transferase</keyword>
<dbReference type="InterPro" id="IPR001594">
    <property type="entry name" value="Palmitoyltrfase_DHHC"/>
</dbReference>
<dbReference type="EC" id="2.3.1.225" evidence="11"/>
<keyword evidence="6" id="KW-0564">Palmitate</keyword>
<organism evidence="14 15">
    <name type="scientific">Hebeloma cylindrosporum</name>
    <dbReference type="NCBI Taxonomy" id="76867"/>
    <lineage>
        <taxon>Eukaryota</taxon>
        <taxon>Fungi</taxon>
        <taxon>Dikarya</taxon>
        <taxon>Basidiomycota</taxon>
        <taxon>Agaricomycotina</taxon>
        <taxon>Agaricomycetes</taxon>
        <taxon>Agaricomycetidae</taxon>
        <taxon>Agaricales</taxon>
        <taxon>Agaricineae</taxon>
        <taxon>Hymenogastraceae</taxon>
        <taxon>Hebeloma</taxon>
    </lineage>
</organism>
<reference evidence="14 15" key="1">
    <citation type="submission" date="2014-04" db="EMBL/GenBank/DDBJ databases">
        <authorList>
            <consortium name="DOE Joint Genome Institute"/>
            <person name="Kuo A."/>
            <person name="Gay G."/>
            <person name="Dore J."/>
            <person name="Kohler A."/>
            <person name="Nagy L.G."/>
            <person name="Floudas D."/>
            <person name="Copeland A."/>
            <person name="Barry K.W."/>
            <person name="Cichocki N."/>
            <person name="Veneault-Fourrey C."/>
            <person name="LaButti K."/>
            <person name="Lindquist E.A."/>
            <person name="Lipzen A."/>
            <person name="Lundell T."/>
            <person name="Morin E."/>
            <person name="Murat C."/>
            <person name="Sun H."/>
            <person name="Tunlid A."/>
            <person name="Henrissat B."/>
            <person name="Grigoriev I.V."/>
            <person name="Hibbett D.S."/>
            <person name="Martin F."/>
            <person name="Nordberg H.P."/>
            <person name="Cantor M.N."/>
            <person name="Hua S.X."/>
        </authorList>
    </citation>
    <scope>NUCLEOTIDE SEQUENCE [LARGE SCALE GENOMIC DNA]</scope>
    <source>
        <strain evidence="15">h7</strain>
    </source>
</reference>